<name>A0A1W2BZQ2_9FIRM</name>
<reference evidence="1 2" key="1">
    <citation type="submission" date="2017-04" db="EMBL/GenBank/DDBJ databases">
        <authorList>
            <person name="Afonso C.L."/>
            <person name="Miller P.J."/>
            <person name="Scott M.A."/>
            <person name="Spackman E."/>
            <person name="Goraichik I."/>
            <person name="Dimitrov K.M."/>
            <person name="Suarez D.L."/>
            <person name="Swayne D.E."/>
        </authorList>
    </citation>
    <scope>NUCLEOTIDE SEQUENCE [LARGE SCALE GENOMIC DNA]</scope>
    <source>
        <strain evidence="1 2">DSM 12816</strain>
    </source>
</reference>
<accession>A0A1W2BZQ2</accession>
<evidence type="ECO:0000313" key="2">
    <source>
        <dbReference type="Proteomes" id="UP000192790"/>
    </source>
</evidence>
<dbReference type="AlphaFoldDB" id="A0A1W2BZQ2"/>
<sequence>MTIKDLIDRIENLQGNLVRGNGVYISSSNMNHFANLLGEIDGRHGILLTPYLIIDKGALYELHYYEFDIEVRNEQSHFNDYNPRNSLPKEITENLRPQVIVAVGDTDFYQKAVMWYLKNMQKMTFNETKTYYPELQYAQVFYQVFMDSDSQ</sequence>
<keyword evidence="2" id="KW-1185">Reference proteome</keyword>
<dbReference type="EMBL" id="FWXW01000007">
    <property type="protein sequence ID" value="SMC78409.1"/>
    <property type="molecule type" value="Genomic_DNA"/>
</dbReference>
<evidence type="ECO:0000313" key="1">
    <source>
        <dbReference type="EMBL" id="SMC78409.1"/>
    </source>
</evidence>
<organism evidence="1 2">
    <name type="scientific">Papillibacter cinnamivorans DSM 12816</name>
    <dbReference type="NCBI Taxonomy" id="1122930"/>
    <lineage>
        <taxon>Bacteria</taxon>
        <taxon>Bacillati</taxon>
        <taxon>Bacillota</taxon>
        <taxon>Clostridia</taxon>
        <taxon>Eubacteriales</taxon>
        <taxon>Oscillospiraceae</taxon>
        <taxon>Papillibacter</taxon>
    </lineage>
</organism>
<dbReference type="Proteomes" id="UP000192790">
    <property type="component" value="Unassembled WGS sequence"/>
</dbReference>
<proteinExistence type="predicted"/>
<gene>
    <name evidence="1" type="ORF">SAMN02745168_2475</name>
</gene>
<dbReference type="RefSeq" id="WP_084235151.1">
    <property type="nucleotide sequence ID" value="NZ_FWXW01000007.1"/>
</dbReference>
<protein>
    <submittedName>
        <fullName evidence="1">Uncharacterized protein</fullName>
    </submittedName>
</protein>